<name>A0ABR1YY76_9PEZI</name>
<sequence length="332" mass="38021">LKSWLSECDAEHSACGTGDVIINQAYPKRLVQVAGGIVRLVELPWDSTETYMTLSHCWGSKSDDVLRTLSTNITSMRQSIDWDEIPPTFQDAIRITRLMQCDFIWIDSLCIIQDDKSDWEDHAAQMAGIYSNSYLNIAATASKNPFQGFLSARTWTANLPHEADTRPLKSYSLSCNVVARPHLHQAHQAFFSSDERKLDLLQHDHVPLLRRAWVFQERMLSRRTLHFTGSEMIWECRDRTLCECGDYNVWPETGNFKNYFAQEISESTFPGDLGALFVWEACVQEFTSLDISDPSDWPQAFAGLATRFAPHLQSNYVAGLWEREFAVCLTWF</sequence>
<dbReference type="InterPro" id="IPR010730">
    <property type="entry name" value="HET"/>
</dbReference>
<protein>
    <submittedName>
        <fullName evidence="2">Heterokaryon incompatibility protein-domain-containing protein</fullName>
    </submittedName>
</protein>
<feature type="non-terminal residue" evidence="2">
    <location>
        <position position="332"/>
    </location>
</feature>
<dbReference type="PANTHER" id="PTHR33112:SF16">
    <property type="entry name" value="HETEROKARYON INCOMPATIBILITY DOMAIN-CONTAINING PROTEIN"/>
    <property type="match status" value="1"/>
</dbReference>
<proteinExistence type="predicted"/>
<feature type="domain" description="Heterokaryon incompatibility" evidence="1">
    <location>
        <begin position="51"/>
        <end position="217"/>
    </location>
</feature>
<dbReference type="Pfam" id="PF06985">
    <property type="entry name" value="HET"/>
    <property type="match status" value="1"/>
</dbReference>
<keyword evidence="3" id="KW-1185">Reference proteome</keyword>
<dbReference type="EMBL" id="JBBWRZ010000002">
    <property type="protein sequence ID" value="KAK8243584.1"/>
    <property type="molecule type" value="Genomic_DNA"/>
</dbReference>
<comment type="caution">
    <text evidence="2">The sequence shown here is derived from an EMBL/GenBank/DDBJ whole genome shotgun (WGS) entry which is preliminary data.</text>
</comment>
<accession>A0ABR1YY76</accession>
<dbReference type="Proteomes" id="UP001492380">
    <property type="component" value="Unassembled WGS sequence"/>
</dbReference>
<feature type="non-terminal residue" evidence="2">
    <location>
        <position position="1"/>
    </location>
</feature>
<gene>
    <name evidence="2" type="ORF">HDK90DRAFT_395165</name>
</gene>
<evidence type="ECO:0000313" key="3">
    <source>
        <dbReference type="Proteomes" id="UP001492380"/>
    </source>
</evidence>
<evidence type="ECO:0000259" key="1">
    <source>
        <dbReference type="Pfam" id="PF06985"/>
    </source>
</evidence>
<dbReference type="PANTHER" id="PTHR33112">
    <property type="entry name" value="DOMAIN PROTEIN, PUTATIVE-RELATED"/>
    <property type="match status" value="1"/>
</dbReference>
<evidence type="ECO:0000313" key="2">
    <source>
        <dbReference type="EMBL" id="KAK8243584.1"/>
    </source>
</evidence>
<reference evidence="2 3" key="1">
    <citation type="submission" date="2024-04" db="EMBL/GenBank/DDBJ databases">
        <title>Phyllosticta paracitricarpa is synonymous to the EU quarantine fungus P. citricarpa based on phylogenomic analyses.</title>
        <authorList>
            <consortium name="Lawrence Berkeley National Laboratory"/>
            <person name="Van Ingen-Buijs V.A."/>
            <person name="Van Westerhoven A.C."/>
            <person name="Haridas S."/>
            <person name="Skiadas P."/>
            <person name="Martin F."/>
            <person name="Groenewald J.Z."/>
            <person name="Crous P.W."/>
            <person name="Seidl M.F."/>
        </authorList>
    </citation>
    <scope>NUCLEOTIDE SEQUENCE [LARGE SCALE GENOMIC DNA]</scope>
    <source>
        <strain evidence="2 3">CBS 123374</strain>
    </source>
</reference>
<organism evidence="2 3">
    <name type="scientific">Phyllosticta capitalensis</name>
    <dbReference type="NCBI Taxonomy" id="121624"/>
    <lineage>
        <taxon>Eukaryota</taxon>
        <taxon>Fungi</taxon>
        <taxon>Dikarya</taxon>
        <taxon>Ascomycota</taxon>
        <taxon>Pezizomycotina</taxon>
        <taxon>Dothideomycetes</taxon>
        <taxon>Dothideomycetes incertae sedis</taxon>
        <taxon>Botryosphaeriales</taxon>
        <taxon>Phyllostictaceae</taxon>
        <taxon>Phyllosticta</taxon>
    </lineage>
</organism>